<evidence type="ECO:0000256" key="3">
    <source>
        <dbReference type="ARBA" id="ARBA00022729"/>
    </source>
</evidence>
<accession>A0ABN7S7A9</accession>
<protein>
    <submittedName>
        <fullName evidence="6">Oidioi.mRNA.OKI2018_I69.XSR.g13582.t1.cds</fullName>
    </submittedName>
</protein>
<dbReference type="InterPro" id="IPR036383">
    <property type="entry name" value="TSP1_rpt_sf"/>
</dbReference>
<evidence type="ECO:0000313" key="6">
    <source>
        <dbReference type="EMBL" id="CAG5094466.1"/>
    </source>
</evidence>
<dbReference type="SUPFAM" id="SSF82895">
    <property type="entry name" value="TSP-1 type 1 repeat"/>
    <property type="match status" value="2"/>
</dbReference>
<dbReference type="SMART" id="SM00209">
    <property type="entry name" value="TSP1"/>
    <property type="match status" value="6"/>
</dbReference>
<comment type="subcellular location">
    <subcellularLocation>
        <location evidence="1">Secreted</location>
    </subcellularLocation>
</comment>
<evidence type="ECO:0000256" key="2">
    <source>
        <dbReference type="ARBA" id="ARBA00022525"/>
    </source>
</evidence>
<evidence type="ECO:0000313" key="7">
    <source>
        <dbReference type="Proteomes" id="UP001158576"/>
    </source>
</evidence>
<dbReference type="PROSITE" id="PS50092">
    <property type="entry name" value="TSP1"/>
    <property type="match status" value="4"/>
</dbReference>
<dbReference type="Gene3D" id="2.20.100.10">
    <property type="entry name" value="Thrombospondin type-1 (TSP1) repeat"/>
    <property type="match status" value="1"/>
</dbReference>
<dbReference type="PANTHER" id="PTHR22906">
    <property type="entry name" value="PROPERDIN"/>
    <property type="match status" value="1"/>
</dbReference>
<dbReference type="PANTHER" id="PTHR22906:SF43">
    <property type="entry name" value="PROPERDIN"/>
    <property type="match status" value="1"/>
</dbReference>
<name>A0ABN7S7A9_OIKDI</name>
<keyword evidence="5" id="KW-1015">Disulfide bond</keyword>
<evidence type="ECO:0000256" key="1">
    <source>
        <dbReference type="ARBA" id="ARBA00004613"/>
    </source>
</evidence>
<proteinExistence type="predicted"/>
<dbReference type="Proteomes" id="UP001158576">
    <property type="component" value="Chromosome XSR"/>
</dbReference>
<dbReference type="InterPro" id="IPR000884">
    <property type="entry name" value="TSP1_rpt"/>
</dbReference>
<organism evidence="6 7">
    <name type="scientific">Oikopleura dioica</name>
    <name type="common">Tunicate</name>
    <dbReference type="NCBI Taxonomy" id="34765"/>
    <lineage>
        <taxon>Eukaryota</taxon>
        <taxon>Metazoa</taxon>
        <taxon>Chordata</taxon>
        <taxon>Tunicata</taxon>
        <taxon>Appendicularia</taxon>
        <taxon>Copelata</taxon>
        <taxon>Oikopleuridae</taxon>
        <taxon>Oikopleura</taxon>
    </lineage>
</organism>
<sequence>MIKNALFTSLIASTNALSQTTLDKLKDPAAPLSNAELSFVGLNFDGPFWTSWSDDYGCENLISRADLCAYPGRYKLRKTRYKECIHPDNRNYPMRILDPNSPNYFKYRTILGGTDDQIRNDYVNFIQSKPQFSIQSPAGDMDDSMEVRYAATKSFYKNTGIKCGTDDFSKNCQAPSVATECDPRIAEYAKQNGITVEDAVALWEIQETDSRWGTEWGAYPRNPIRLAIPEIKINERADTICDDRCPIPLPFTASNCKCETGSSFRGSESEAVDRSCDCDESPVRAQLCFDPDLSDDVDCESVGIDMLRKFPDECIVNLNPLISESTSSYVSYTTTNNPFTAHLLEDWYNNMPRFSRQQNLYSMSDWISTDDIDTPWRGLRVRADAAEKLKANNGLNSIRNAISNLIEGSNSQIRINVQRLKTLLITENLVDVREVTTDPSPVSKFMTNFAASTRKDSRVDGSANRMYDFSDDLKFNWGQACDKNNPDEIITISKATLYLTDTKYADNRETILIDIPSTNIQEEKIEAVVRFIKQNISPMQVGIQQNTCNFVSATLGEWTEWSSCSQQCGGRSDRFRTCTTNTGQIFTWNGNWVDQDGNSPSSCYCTETGGESRACVEKCTYSEWSEWGLCLLKGDARPCRNPDDDTFGKQRRSRTLLCGDESRCCGDDDFKDCFVPECPGWNSWGEWSCCSKSCGAADEIGTRVRTRGCKGDDIGSEACPCGVSFDSPDSIFSNTCIDRSSNCENALTTSDNLGFLQTALCNPENECPKLSEWSDWSSCDCGTETEFREKTCINALFSLGRIPECMGDGNFYEERSCSDSCNRRKREVPDFWAEWSECPCGSGNARTRSGIVNGIDMNQTEKCPVTKCSFVSEWSEWSTCSEACAQRDGVERRVRNCLHSHSSECQGNLLEERPCTSVPDCPKWGQWSTWYDDCAISNRLIRMRTCSGTVAALPHECSVNDDVEYISCSSRL</sequence>
<evidence type="ECO:0000256" key="4">
    <source>
        <dbReference type="ARBA" id="ARBA00022737"/>
    </source>
</evidence>
<evidence type="ECO:0000256" key="5">
    <source>
        <dbReference type="ARBA" id="ARBA00023157"/>
    </source>
</evidence>
<dbReference type="EMBL" id="OU015569">
    <property type="protein sequence ID" value="CAG5094466.1"/>
    <property type="molecule type" value="Genomic_DNA"/>
</dbReference>
<gene>
    <name evidence="6" type="ORF">OKIOD_LOCUS5140</name>
</gene>
<dbReference type="InterPro" id="IPR052065">
    <property type="entry name" value="Compl_asym_regulator"/>
</dbReference>
<dbReference type="Pfam" id="PF00090">
    <property type="entry name" value="TSP_1"/>
    <property type="match status" value="3"/>
</dbReference>
<keyword evidence="2" id="KW-0964">Secreted</keyword>
<keyword evidence="3" id="KW-0732">Signal</keyword>
<keyword evidence="7" id="KW-1185">Reference proteome</keyword>
<keyword evidence="4" id="KW-0677">Repeat</keyword>
<reference evidence="6 7" key="1">
    <citation type="submission" date="2021-04" db="EMBL/GenBank/DDBJ databases">
        <authorList>
            <person name="Bliznina A."/>
        </authorList>
    </citation>
    <scope>NUCLEOTIDE SEQUENCE [LARGE SCALE GENOMIC DNA]</scope>
</reference>